<organism evidence="3 4">
    <name type="scientific">Protea cynaroides</name>
    <dbReference type="NCBI Taxonomy" id="273540"/>
    <lineage>
        <taxon>Eukaryota</taxon>
        <taxon>Viridiplantae</taxon>
        <taxon>Streptophyta</taxon>
        <taxon>Embryophyta</taxon>
        <taxon>Tracheophyta</taxon>
        <taxon>Spermatophyta</taxon>
        <taxon>Magnoliopsida</taxon>
        <taxon>Proteales</taxon>
        <taxon>Proteaceae</taxon>
        <taxon>Protea</taxon>
    </lineage>
</organism>
<evidence type="ECO:0000256" key="2">
    <source>
        <dbReference type="SAM" id="Phobius"/>
    </source>
</evidence>
<comment type="caution">
    <text evidence="3">The sequence shown here is derived from an EMBL/GenBank/DDBJ whole genome shotgun (WGS) entry which is preliminary data.</text>
</comment>
<feature type="region of interest" description="Disordered" evidence="1">
    <location>
        <begin position="146"/>
        <end position="189"/>
    </location>
</feature>
<feature type="compositionally biased region" description="Basic and acidic residues" evidence="1">
    <location>
        <begin position="1"/>
        <end position="18"/>
    </location>
</feature>
<name>A0A9Q0L0S0_9MAGN</name>
<keyword evidence="2" id="KW-1133">Transmembrane helix</keyword>
<dbReference type="AlphaFoldDB" id="A0A9Q0L0S0"/>
<keyword evidence="4" id="KW-1185">Reference proteome</keyword>
<keyword evidence="2" id="KW-0472">Membrane</keyword>
<reference evidence="3" key="1">
    <citation type="journal article" date="2023" name="Plant J.">
        <title>The genome of the king protea, Protea cynaroides.</title>
        <authorList>
            <person name="Chang J."/>
            <person name="Duong T.A."/>
            <person name="Schoeman C."/>
            <person name="Ma X."/>
            <person name="Roodt D."/>
            <person name="Barker N."/>
            <person name="Li Z."/>
            <person name="Van de Peer Y."/>
            <person name="Mizrachi E."/>
        </authorList>
    </citation>
    <scope>NUCLEOTIDE SEQUENCE</scope>
    <source>
        <tissue evidence="3">Young leaves</tissue>
    </source>
</reference>
<evidence type="ECO:0000313" key="4">
    <source>
        <dbReference type="Proteomes" id="UP001141806"/>
    </source>
</evidence>
<feature type="compositionally biased region" description="Basic and acidic residues" evidence="1">
    <location>
        <begin position="165"/>
        <end position="179"/>
    </location>
</feature>
<keyword evidence="2" id="KW-0812">Transmembrane</keyword>
<feature type="transmembrane region" description="Helical" evidence="2">
    <location>
        <begin position="71"/>
        <end position="92"/>
    </location>
</feature>
<protein>
    <submittedName>
        <fullName evidence="3">Uncharacterized protein</fullName>
    </submittedName>
</protein>
<dbReference type="Proteomes" id="UP001141806">
    <property type="component" value="Unassembled WGS sequence"/>
</dbReference>
<accession>A0A9Q0L0S0</accession>
<feature type="transmembrane region" description="Helical" evidence="2">
    <location>
        <begin position="104"/>
        <end position="124"/>
    </location>
</feature>
<feature type="region of interest" description="Disordered" evidence="1">
    <location>
        <begin position="1"/>
        <end position="25"/>
    </location>
</feature>
<gene>
    <name evidence="3" type="ORF">NE237_010511</name>
</gene>
<dbReference type="EMBL" id="JAMYWD010000002">
    <property type="protein sequence ID" value="KAJ4979731.1"/>
    <property type="molecule type" value="Genomic_DNA"/>
</dbReference>
<feature type="compositionally biased region" description="Polar residues" evidence="1">
    <location>
        <begin position="151"/>
        <end position="164"/>
    </location>
</feature>
<evidence type="ECO:0000256" key="1">
    <source>
        <dbReference type="SAM" id="MobiDB-lite"/>
    </source>
</evidence>
<sequence>MKREKLRKEKEEKEEKECGGAASHAAVKIPRQQKANNKPRHKCHMHAAASHGKRCRMAQGQQQRKHMASNAAWPCVFLLVLVLFLGVLTPSAGYHYKTATFIRVRMKLVALLWVLMLVSPCLGARRKALVDETFVLVQERLLEEEMGGTADTDSSTSGYSSNKDANNDHHGMTRHDFNERIAGGGNGTG</sequence>
<proteinExistence type="predicted"/>
<evidence type="ECO:0000313" key="3">
    <source>
        <dbReference type="EMBL" id="KAJ4979731.1"/>
    </source>
</evidence>